<dbReference type="CDD" id="cd00200">
    <property type="entry name" value="WD40"/>
    <property type="match status" value="1"/>
</dbReference>
<dbReference type="InterPro" id="IPR036322">
    <property type="entry name" value="WD40_repeat_dom_sf"/>
</dbReference>
<dbReference type="InterPro" id="IPR001680">
    <property type="entry name" value="WD40_rpt"/>
</dbReference>
<dbReference type="EMBL" id="JANKHO010000154">
    <property type="protein sequence ID" value="KAJ3514249.1"/>
    <property type="molecule type" value="Genomic_DNA"/>
</dbReference>
<dbReference type="PROSITE" id="PS50082">
    <property type="entry name" value="WD_REPEATS_2"/>
    <property type="match status" value="5"/>
</dbReference>
<keyword evidence="3" id="KW-0677">Repeat</keyword>
<feature type="repeat" description="WD" evidence="5">
    <location>
        <begin position="234"/>
        <end position="275"/>
    </location>
</feature>
<evidence type="ECO:0000256" key="2">
    <source>
        <dbReference type="ARBA" id="ARBA00022574"/>
    </source>
</evidence>
<dbReference type="OrthoDB" id="10255630at2759"/>
<keyword evidence="2 5" id="KW-0853">WD repeat</keyword>
<evidence type="ECO:0000313" key="7">
    <source>
        <dbReference type="Proteomes" id="UP001148786"/>
    </source>
</evidence>
<dbReference type="InterPro" id="IPR001632">
    <property type="entry name" value="WD40_G-protein_beta-like"/>
</dbReference>
<dbReference type="AlphaFoldDB" id="A0A9W8MY24"/>
<reference evidence="6" key="1">
    <citation type="submission" date="2022-07" db="EMBL/GenBank/DDBJ databases">
        <title>Genome Sequence of Agrocybe chaxingu.</title>
        <authorList>
            <person name="Buettner E."/>
        </authorList>
    </citation>
    <scope>NUCLEOTIDE SEQUENCE</scope>
    <source>
        <strain evidence="6">MP-N11</strain>
    </source>
</reference>
<dbReference type="PIRSF" id="PIRSF002394">
    <property type="entry name" value="GN-bd_beta"/>
    <property type="match status" value="1"/>
</dbReference>
<name>A0A9W8MY24_9AGAR</name>
<evidence type="ECO:0000313" key="6">
    <source>
        <dbReference type="EMBL" id="KAJ3514249.1"/>
    </source>
</evidence>
<evidence type="ECO:0000256" key="3">
    <source>
        <dbReference type="ARBA" id="ARBA00022737"/>
    </source>
</evidence>
<dbReference type="InterPro" id="IPR016346">
    <property type="entry name" value="G-protein_beta_1-5"/>
</dbReference>
<sequence>MVIEKGDLNERIAIARREAEGLAQKLQSIRGSESESLVDTSLRAMAADVGSLPRIVMRPRRVLRGHLSKIYAMQWAADGRHLVSASQDGKLIVWDAYTTNKVYAVPLRSSWVMTCAYLPSGDLIACGGLDNTCSIYSLNNNTSQGMGVQELSAHSGYISCCRFINDRQILTSSGDMSCMLWDIETGARVVEFNDHVGDVMSLSLGPDPNLFVSGACDAMAKLCDIRTGRAMQTFTGHESDINAVCFFPNGDAFATGSDDASCRLFDIRADRELNSFTHANLFCGITSVAFSISGRVLFGGYDDWTCNAWDTLKGDRVGVLTGHENRVSSLGISADGMALCTGSWDSTLKVWA</sequence>
<dbReference type="PANTHER" id="PTHR19850">
    <property type="entry name" value="GUANINE NUCLEOTIDE-BINDING PROTEIN BETA G PROTEIN BETA"/>
    <property type="match status" value="1"/>
</dbReference>
<dbReference type="PROSITE" id="PS00678">
    <property type="entry name" value="WD_REPEATS_1"/>
    <property type="match status" value="1"/>
</dbReference>
<dbReference type="PRINTS" id="PR00320">
    <property type="entry name" value="GPROTEINBRPT"/>
</dbReference>
<feature type="repeat" description="WD" evidence="5">
    <location>
        <begin position="151"/>
        <end position="191"/>
    </location>
</feature>
<protein>
    <submittedName>
        <fullName evidence="6">Uncharacterized protein</fullName>
    </submittedName>
</protein>
<evidence type="ECO:0000256" key="5">
    <source>
        <dbReference type="PROSITE-ProRule" id="PRU00221"/>
    </source>
</evidence>
<dbReference type="InterPro" id="IPR019775">
    <property type="entry name" value="WD40_repeat_CS"/>
</dbReference>
<feature type="repeat" description="WD" evidence="5">
    <location>
        <begin position="192"/>
        <end position="233"/>
    </location>
</feature>
<keyword evidence="7" id="KW-1185">Reference proteome</keyword>
<gene>
    <name evidence="6" type="ORF">NLJ89_g2481</name>
</gene>
<dbReference type="PRINTS" id="PR00319">
    <property type="entry name" value="GPROTEINB"/>
</dbReference>
<dbReference type="Pfam" id="PF25391">
    <property type="entry name" value="WD40_Gbeta"/>
    <property type="match status" value="1"/>
</dbReference>
<dbReference type="Gene3D" id="2.130.10.10">
    <property type="entry name" value="YVTN repeat-like/Quinoprotein amine dehydrogenase"/>
    <property type="match status" value="1"/>
</dbReference>
<dbReference type="SMART" id="SM00320">
    <property type="entry name" value="WD40"/>
    <property type="match status" value="7"/>
</dbReference>
<dbReference type="InterPro" id="IPR015943">
    <property type="entry name" value="WD40/YVTN_repeat-like_dom_sf"/>
</dbReference>
<organism evidence="6 7">
    <name type="scientific">Agrocybe chaxingu</name>
    <dbReference type="NCBI Taxonomy" id="84603"/>
    <lineage>
        <taxon>Eukaryota</taxon>
        <taxon>Fungi</taxon>
        <taxon>Dikarya</taxon>
        <taxon>Basidiomycota</taxon>
        <taxon>Agaricomycotina</taxon>
        <taxon>Agaricomycetes</taxon>
        <taxon>Agaricomycetidae</taxon>
        <taxon>Agaricales</taxon>
        <taxon>Agaricineae</taxon>
        <taxon>Strophariaceae</taxon>
        <taxon>Agrocybe</taxon>
    </lineage>
</organism>
<evidence type="ECO:0000256" key="4">
    <source>
        <dbReference type="ARBA" id="ARBA00023224"/>
    </source>
</evidence>
<dbReference type="InterPro" id="IPR020472">
    <property type="entry name" value="WD40_PAC1"/>
</dbReference>
<comment type="caution">
    <text evidence="6">The sequence shown here is derived from an EMBL/GenBank/DDBJ whole genome shotgun (WGS) entry which is preliminary data.</text>
</comment>
<dbReference type="GO" id="GO:0007165">
    <property type="term" value="P:signal transduction"/>
    <property type="evidence" value="ECO:0007669"/>
    <property type="project" value="UniProtKB-KW"/>
</dbReference>
<evidence type="ECO:0000256" key="1">
    <source>
        <dbReference type="ARBA" id="ARBA00009768"/>
    </source>
</evidence>
<dbReference type="PROSITE" id="PS50294">
    <property type="entry name" value="WD_REPEATS_REGION"/>
    <property type="match status" value="3"/>
</dbReference>
<feature type="repeat" description="WD" evidence="5">
    <location>
        <begin position="63"/>
        <end position="104"/>
    </location>
</feature>
<keyword evidence="4" id="KW-0807">Transducer</keyword>
<accession>A0A9W8MY24</accession>
<dbReference type="SUPFAM" id="SSF50978">
    <property type="entry name" value="WD40 repeat-like"/>
    <property type="match status" value="1"/>
</dbReference>
<feature type="repeat" description="WD" evidence="5">
    <location>
        <begin position="320"/>
        <end position="352"/>
    </location>
</feature>
<dbReference type="Proteomes" id="UP001148786">
    <property type="component" value="Unassembled WGS sequence"/>
</dbReference>
<comment type="similarity">
    <text evidence="1">Belongs to the WD repeat G protein beta family.</text>
</comment>
<proteinExistence type="inferred from homology"/>